<evidence type="ECO:0000259" key="2">
    <source>
        <dbReference type="Pfam" id="PF13579"/>
    </source>
</evidence>
<dbReference type="AlphaFoldDB" id="A0A1W9KWC9"/>
<evidence type="ECO:0000313" key="3">
    <source>
        <dbReference type="EMBL" id="OQW88892.1"/>
    </source>
</evidence>
<dbReference type="SUPFAM" id="SSF53756">
    <property type="entry name" value="UDP-Glycosyltransferase/glycogen phosphorylase"/>
    <property type="match status" value="1"/>
</dbReference>
<accession>A0A1W9KWC9</accession>
<dbReference type="Pfam" id="PF00534">
    <property type="entry name" value="Glycos_transf_1"/>
    <property type="match status" value="1"/>
</dbReference>
<gene>
    <name evidence="3" type="ORF">BWK72_08145</name>
</gene>
<dbReference type="InterPro" id="IPR028098">
    <property type="entry name" value="Glyco_trans_4-like_N"/>
</dbReference>
<evidence type="ECO:0000259" key="1">
    <source>
        <dbReference type="Pfam" id="PF00534"/>
    </source>
</evidence>
<dbReference type="Proteomes" id="UP000192505">
    <property type="component" value="Unassembled WGS sequence"/>
</dbReference>
<protein>
    <submittedName>
        <fullName evidence="3">Transferase</fullName>
    </submittedName>
</protein>
<dbReference type="Gene3D" id="3.40.50.2000">
    <property type="entry name" value="Glycogen Phosphorylase B"/>
    <property type="match status" value="2"/>
</dbReference>
<dbReference type="Pfam" id="PF13579">
    <property type="entry name" value="Glyco_trans_4_4"/>
    <property type="match status" value="1"/>
</dbReference>
<organism evidence="3 4">
    <name type="scientific">Rhodoferax ferrireducens</name>
    <dbReference type="NCBI Taxonomy" id="192843"/>
    <lineage>
        <taxon>Bacteria</taxon>
        <taxon>Pseudomonadati</taxon>
        <taxon>Pseudomonadota</taxon>
        <taxon>Betaproteobacteria</taxon>
        <taxon>Burkholderiales</taxon>
        <taxon>Comamonadaceae</taxon>
        <taxon>Rhodoferax</taxon>
    </lineage>
</organism>
<dbReference type="InterPro" id="IPR001296">
    <property type="entry name" value="Glyco_trans_1"/>
</dbReference>
<proteinExistence type="predicted"/>
<keyword evidence="3" id="KW-0808">Transferase</keyword>
<evidence type="ECO:0000313" key="4">
    <source>
        <dbReference type="Proteomes" id="UP000192505"/>
    </source>
</evidence>
<comment type="caution">
    <text evidence="3">The sequence shown here is derived from an EMBL/GenBank/DDBJ whole genome shotgun (WGS) entry which is preliminary data.</text>
</comment>
<dbReference type="PANTHER" id="PTHR45947">
    <property type="entry name" value="SULFOQUINOVOSYL TRANSFERASE SQD2"/>
    <property type="match status" value="1"/>
</dbReference>
<reference evidence="3 4" key="1">
    <citation type="submission" date="2017-01" db="EMBL/GenBank/DDBJ databases">
        <title>Novel large sulfur bacteria in the metagenomes of groundwater-fed chemosynthetic microbial mats in the Lake Huron basin.</title>
        <authorList>
            <person name="Sharrar A.M."/>
            <person name="Flood B.E."/>
            <person name="Bailey J.V."/>
            <person name="Jones D.S."/>
            <person name="Biddanda B."/>
            <person name="Ruberg S.A."/>
            <person name="Marcus D.N."/>
            <person name="Dick G.J."/>
        </authorList>
    </citation>
    <scope>NUCLEOTIDE SEQUENCE [LARGE SCALE GENOMIC DNA]</scope>
    <source>
        <strain evidence="3">A7</strain>
    </source>
</reference>
<dbReference type="GO" id="GO:0016757">
    <property type="term" value="F:glycosyltransferase activity"/>
    <property type="evidence" value="ECO:0007669"/>
    <property type="project" value="InterPro"/>
</dbReference>
<dbReference type="InterPro" id="IPR050194">
    <property type="entry name" value="Glycosyltransferase_grp1"/>
</dbReference>
<sequence>MKVLIIHNAYQQRGGEDTVVEAEFDLLSSHGVNVKLFSKHNDVIAQLSKVQIAARTVWAADSAREFEAMLLQAKPDVVHVHNTFPLISPAVYWVAHKHKVPVVQTLHNFRLHCPQAMYLRDGKVCEDCMGHIPWRGVLHGCYRGSRVQTAVLAGMVSWHRAIHTWDTKVTRYIALNEFCRNKFIEGGLPPERMVVKPNFVDFPAPEACTRDGFLFVGRLSSEKGVDVLVQAFGMLAGASLRVAGTGPEANLLQGVAGLTALGALPGERVRQQMAGSLALVLPSIWYENFPRTLVEAFGCGLPVIASRIGALAELVQDGVTGLLFEPGNAQDLTEKMHWAMQHPDEMAQMGRNARAKYEAEFTAERNYQQLMAIYAEAIEAKKAEVTAR</sequence>
<dbReference type="CDD" id="cd03801">
    <property type="entry name" value="GT4_PimA-like"/>
    <property type="match status" value="1"/>
</dbReference>
<dbReference type="EMBL" id="MTEI01000003">
    <property type="protein sequence ID" value="OQW88892.1"/>
    <property type="molecule type" value="Genomic_DNA"/>
</dbReference>
<name>A0A1W9KWC9_9BURK</name>
<dbReference type="PANTHER" id="PTHR45947:SF13">
    <property type="entry name" value="TRANSFERASE"/>
    <property type="match status" value="1"/>
</dbReference>
<feature type="domain" description="Glycosyl transferase family 1" evidence="1">
    <location>
        <begin position="213"/>
        <end position="355"/>
    </location>
</feature>
<feature type="domain" description="Glycosyltransferase subfamily 4-like N-terminal" evidence="2">
    <location>
        <begin position="57"/>
        <end position="198"/>
    </location>
</feature>